<dbReference type="AlphaFoldDB" id="A0AAV2PNH0"/>
<evidence type="ECO:0000256" key="4">
    <source>
        <dbReference type="SAM" id="Phobius"/>
    </source>
</evidence>
<reference evidence="5 6" key="1">
    <citation type="submission" date="2024-05" db="EMBL/GenBank/DDBJ databases">
        <authorList>
            <person name="Wallberg A."/>
        </authorList>
    </citation>
    <scope>NUCLEOTIDE SEQUENCE [LARGE SCALE GENOMIC DNA]</scope>
</reference>
<dbReference type="Pfam" id="PF00023">
    <property type="entry name" value="Ank"/>
    <property type="match status" value="1"/>
</dbReference>
<sequence length="133" mass="15072">GWRSCGWFGFLFPVIITSGFSYELFVDGISEFWWISVVWGIPLLKPWMFRKIFRSLHQGFRQMIPRMKQLDEELWIAAFKGDCLRVQTALRQGANINNPGGSDGSTPVGIASQENHLSVVRTLIAQQADVNIA</sequence>
<evidence type="ECO:0000313" key="5">
    <source>
        <dbReference type="EMBL" id="CAL4062338.1"/>
    </source>
</evidence>
<keyword evidence="4" id="KW-0812">Transmembrane</keyword>
<proteinExistence type="predicted"/>
<dbReference type="SUPFAM" id="SSF48403">
    <property type="entry name" value="Ankyrin repeat"/>
    <property type="match status" value="1"/>
</dbReference>
<feature type="non-terminal residue" evidence="5">
    <location>
        <position position="1"/>
    </location>
</feature>
<dbReference type="EMBL" id="CAXKWB010000825">
    <property type="protein sequence ID" value="CAL4062338.1"/>
    <property type="molecule type" value="Genomic_DNA"/>
</dbReference>
<dbReference type="SMART" id="SM00248">
    <property type="entry name" value="ANK"/>
    <property type="match status" value="2"/>
</dbReference>
<dbReference type="PANTHER" id="PTHR24171">
    <property type="entry name" value="ANKYRIN REPEAT DOMAIN-CONTAINING PROTEIN 39-RELATED"/>
    <property type="match status" value="1"/>
</dbReference>
<keyword evidence="4" id="KW-1133">Transmembrane helix</keyword>
<feature type="non-terminal residue" evidence="5">
    <location>
        <position position="133"/>
    </location>
</feature>
<dbReference type="Gene3D" id="1.25.40.20">
    <property type="entry name" value="Ankyrin repeat-containing domain"/>
    <property type="match status" value="1"/>
</dbReference>
<feature type="repeat" description="ANK" evidence="3">
    <location>
        <begin position="103"/>
        <end position="133"/>
    </location>
</feature>
<protein>
    <submittedName>
        <fullName evidence="5">Uncharacterized protein</fullName>
    </submittedName>
</protein>
<dbReference type="PROSITE" id="PS50297">
    <property type="entry name" value="ANK_REP_REGION"/>
    <property type="match status" value="1"/>
</dbReference>
<dbReference type="Proteomes" id="UP001497623">
    <property type="component" value="Unassembled WGS sequence"/>
</dbReference>
<evidence type="ECO:0000256" key="1">
    <source>
        <dbReference type="ARBA" id="ARBA00022737"/>
    </source>
</evidence>
<dbReference type="PANTHER" id="PTHR24171:SF9">
    <property type="entry name" value="ANKYRIN REPEAT DOMAIN-CONTAINING PROTEIN 39"/>
    <property type="match status" value="1"/>
</dbReference>
<feature type="transmembrane region" description="Helical" evidence="4">
    <location>
        <begin position="32"/>
        <end position="49"/>
    </location>
</feature>
<name>A0AAV2PNH0_MEGNR</name>
<evidence type="ECO:0000256" key="3">
    <source>
        <dbReference type="PROSITE-ProRule" id="PRU00023"/>
    </source>
</evidence>
<evidence type="ECO:0000256" key="2">
    <source>
        <dbReference type="ARBA" id="ARBA00023043"/>
    </source>
</evidence>
<keyword evidence="1" id="KW-0677">Repeat</keyword>
<feature type="transmembrane region" description="Helical" evidence="4">
    <location>
        <begin position="7"/>
        <end position="26"/>
    </location>
</feature>
<dbReference type="PROSITE" id="PS50088">
    <property type="entry name" value="ANK_REPEAT"/>
    <property type="match status" value="1"/>
</dbReference>
<keyword evidence="2 3" id="KW-0040">ANK repeat</keyword>
<comment type="caution">
    <text evidence="5">The sequence shown here is derived from an EMBL/GenBank/DDBJ whole genome shotgun (WGS) entry which is preliminary data.</text>
</comment>
<evidence type="ECO:0000313" key="6">
    <source>
        <dbReference type="Proteomes" id="UP001497623"/>
    </source>
</evidence>
<keyword evidence="4" id="KW-0472">Membrane</keyword>
<dbReference type="InterPro" id="IPR002110">
    <property type="entry name" value="Ankyrin_rpt"/>
</dbReference>
<accession>A0AAV2PNH0</accession>
<gene>
    <name evidence="5" type="ORF">MNOR_LOCUS2637</name>
</gene>
<keyword evidence="6" id="KW-1185">Reference proteome</keyword>
<organism evidence="5 6">
    <name type="scientific">Meganyctiphanes norvegica</name>
    <name type="common">Northern krill</name>
    <name type="synonym">Thysanopoda norvegica</name>
    <dbReference type="NCBI Taxonomy" id="48144"/>
    <lineage>
        <taxon>Eukaryota</taxon>
        <taxon>Metazoa</taxon>
        <taxon>Ecdysozoa</taxon>
        <taxon>Arthropoda</taxon>
        <taxon>Crustacea</taxon>
        <taxon>Multicrustacea</taxon>
        <taxon>Malacostraca</taxon>
        <taxon>Eumalacostraca</taxon>
        <taxon>Eucarida</taxon>
        <taxon>Euphausiacea</taxon>
        <taxon>Euphausiidae</taxon>
        <taxon>Meganyctiphanes</taxon>
    </lineage>
</organism>
<dbReference type="InterPro" id="IPR036770">
    <property type="entry name" value="Ankyrin_rpt-contain_sf"/>
</dbReference>